<evidence type="ECO:0000313" key="1">
    <source>
        <dbReference type="EMBL" id="ENW04486.1"/>
    </source>
</evidence>
<dbReference type="AlphaFoldDB" id="N9FHW4"/>
<evidence type="ECO:0000313" key="2">
    <source>
        <dbReference type="Proteomes" id="UP000017670"/>
    </source>
</evidence>
<keyword evidence="2" id="KW-1185">Reference proteome</keyword>
<dbReference type="RefSeq" id="WP_005061936.1">
    <property type="nucleotide sequence ID" value="NZ_KB849766.1"/>
</dbReference>
<comment type="caution">
    <text evidence="1">The sequence shown here is derived from an EMBL/GenBank/DDBJ whole genome shotgun (WGS) entry which is preliminary data.</text>
</comment>
<dbReference type="STRING" id="262668.GCA_000931715_02964"/>
<dbReference type="PATRIC" id="fig|1217648.3.peg.2587"/>
<dbReference type="eggNOG" id="ENOG502ZSXK">
    <property type="taxonomic scope" value="Bacteria"/>
</dbReference>
<dbReference type="EMBL" id="APQL01000009">
    <property type="protein sequence ID" value="ENW04486.1"/>
    <property type="molecule type" value="Genomic_DNA"/>
</dbReference>
<name>N9FHW4_9GAMM</name>
<organism evidence="1 2">
    <name type="scientific">Acinetobacter beijerinckii CIP 110307</name>
    <dbReference type="NCBI Taxonomy" id="1217648"/>
    <lineage>
        <taxon>Bacteria</taxon>
        <taxon>Pseudomonadati</taxon>
        <taxon>Pseudomonadota</taxon>
        <taxon>Gammaproteobacteria</taxon>
        <taxon>Moraxellales</taxon>
        <taxon>Moraxellaceae</taxon>
        <taxon>Acinetobacter</taxon>
    </lineage>
</organism>
<dbReference type="Proteomes" id="UP000017670">
    <property type="component" value="Unassembled WGS sequence"/>
</dbReference>
<reference evidence="1 2" key="1">
    <citation type="submission" date="2013-02" db="EMBL/GenBank/DDBJ databases">
        <title>The Genome Sequence of Acinetobacter beijerinckii CIP 110307.</title>
        <authorList>
            <consortium name="The Broad Institute Genome Sequencing Platform"/>
            <consortium name="The Broad Institute Genome Sequencing Center for Infectious Disease"/>
            <person name="Cerqueira G."/>
            <person name="Feldgarden M."/>
            <person name="Courvalin P."/>
            <person name="Perichon B."/>
            <person name="Grillot-Courvalin C."/>
            <person name="Clermont D."/>
            <person name="Rocha E."/>
            <person name="Yoon E.-J."/>
            <person name="Nemec A."/>
            <person name="Walker B."/>
            <person name="Young S.K."/>
            <person name="Zeng Q."/>
            <person name="Gargeya S."/>
            <person name="Fitzgerald M."/>
            <person name="Haas B."/>
            <person name="Abouelleil A."/>
            <person name="Alvarado L."/>
            <person name="Arachchi H.M."/>
            <person name="Berlin A.M."/>
            <person name="Chapman S.B."/>
            <person name="Dewar J."/>
            <person name="Goldberg J."/>
            <person name="Griggs A."/>
            <person name="Gujja S."/>
            <person name="Hansen M."/>
            <person name="Howarth C."/>
            <person name="Imamovic A."/>
            <person name="Larimer J."/>
            <person name="McCowan C."/>
            <person name="Murphy C."/>
            <person name="Neiman D."/>
            <person name="Pearson M."/>
            <person name="Priest M."/>
            <person name="Roberts A."/>
            <person name="Saif S."/>
            <person name="Shea T."/>
            <person name="Sisk P."/>
            <person name="Sykes S."/>
            <person name="Wortman J."/>
            <person name="Nusbaum C."/>
            <person name="Birren B."/>
        </authorList>
    </citation>
    <scope>NUCLEOTIDE SEQUENCE [LARGE SCALE GENOMIC DNA]</scope>
    <source>
        <strain evidence="1 2">CIP 110307</strain>
    </source>
</reference>
<accession>N9FHW4</accession>
<proteinExistence type="predicted"/>
<dbReference type="GeneID" id="29857633"/>
<gene>
    <name evidence="1" type="ORF">F933_02662</name>
</gene>
<dbReference type="HOGENOM" id="CLU_2476272_0_0_6"/>
<protein>
    <submittedName>
        <fullName evidence="1">Uncharacterized protein</fullName>
    </submittedName>
</protein>
<sequence length="87" mass="10233">MVQITTVDASTIEKMVHKLDELSKQSTVIDRRVRANEFMKLLSIEKDKFYGMIKCGEIENPIRLSPKDVFWYASYVKKKVEEHKKVI</sequence>